<sequence length="266" mass="31133">MIIESKEYEIHDNGGRPFIVKVYPDSRVEVYENNFKSDSEDDEDHYLMAEEPFFNQKVEKVFIGESPLNNMTEFSGGHGDNFLGNSFLLHTGDLEYVFIGESVFYFQALSEIVKYVSPVGNSDVSYPYAVDDQNRAYLMIEKVIVQLTDEEVSNIPMFDPYSDCYYSRHLMTTDHGCIPPREPIFIFQDIKEYYVGDERYTMTYEPYPEKDYDRLMGWNEGNISILLIDGTKKELSKEEYVDIMLDFGDLLEFQPLEREVIHKRMA</sequence>
<dbReference type="EMBL" id="MK500328">
    <property type="protein sequence ID" value="QBK85868.1"/>
    <property type="molecule type" value="Genomic_DNA"/>
</dbReference>
<protein>
    <submittedName>
        <fullName evidence="1">Uncharacterized protein</fullName>
    </submittedName>
</protein>
<gene>
    <name evidence="1" type="ORF">LCMAC101_04630</name>
</gene>
<organism evidence="1">
    <name type="scientific">Marseillevirus LCMAC101</name>
    <dbReference type="NCBI Taxonomy" id="2506602"/>
    <lineage>
        <taxon>Viruses</taxon>
        <taxon>Varidnaviria</taxon>
        <taxon>Bamfordvirae</taxon>
        <taxon>Nucleocytoviricota</taxon>
        <taxon>Megaviricetes</taxon>
        <taxon>Pimascovirales</taxon>
        <taxon>Pimascovirales incertae sedis</taxon>
        <taxon>Marseilleviridae</taxon>
    </lineage>
</organism>
<name>A0A481YRQ2_9VIRU</name>
<proteinExistence type="predicted"/>
<accession>A0A481YRQ2</accession>
<evidence type="ECO:0000313" key="1">
    <source>
        <dbReference type="EMBL" id="QBK85868.1"/>
    </source>
</evidence>
<reference evidence="1" key="1">
    <citation type="journal article" date="2019" name="MBio">
        <title>Virus Genomes from Deep Sea Sediments Expand the Ocean Megavirome and Support Independent Origins of Viral Gigantism.</title>
        <authorList>
            <person name="Backstrom D."/>
            <person name="Yutin N."/>
            <person name="Jorgensen S.L."/>
            <person name="Dharamshi J."/>
            <person name="Homa F."/>
            <person name="Zaremba-Niedwiedzka K."/>
            <person name="Spang A."/>
            <person name="Wolf Y.I."/>
            <person name="Koonin E.V."/>
            <person name="Ettema T.J."/>
        </authorList>
    </citation>
    <scope>NUCLEOTIDE SEQUENCE</scope>
</reference>